<dbReference type="Proteomes" id="UP001060325">
    <property type="component" value="Chromosome"/>
</dbReference>
<evidence type="ECO:0000256" key="1">
    <source>
        <dbReference type="ARBA" id="ARBA00004651"/>
    </source>
</evidence>
<keyword evidence="3 6" id="KW-0812">Transmembrane</keyword>
<evidence type="ECO:0000259" key="7">
    <source>
        <dbReference type="Pfam" id="PF07694"/>
    </source>
</evidence>
<evidence type="ECO:0000313" key="8">
    <source>
        <dbReference type="EMBL" id="UTT43225.1"/>
    </source>
</evidence>
<feature type="transmembrane region" description="Helical" evidence="6">
    <location>
        <begin position="107"/>
        <end position="125"/>
    </location>
</feature>
<keyword evidence="5 6" id="KW-0472">Membrane</keyword>
<feature type="transmembrane region" description="Helical" evidence="6">
    <location>
        <begin position="72"/>
        <end position="95"/>
    </location>
</feature>
<name>A0ABY5FNY8_9BACL</name>
<organism evidence="8 9">
    <name type="scientific">Exiguobacterium aurantiacum</name>
    <dbReference type="NCBI Taxonomy" id="33987"/>
    <lineage>
        <taxon>Bacteria</taxon>
        <taxon>Bacillati</taxon>
        <taxon>Bacillota</taxon>
        <taxon>Bacilli</taxon>
        <taxon>Bacillales</taxon>
        <taxon>Bacillales Family XII. Incertae Sedis</taxon>
        <taxon>Exiguobacterium</taxon>
    </lineage>
</organism>
<feature type="transmembrane region" description="Helical" evidence="6">
    <location>
        <begin position="38"/>
        <end position="60"/>
    </location>
</feature>
<dbReference type="Pfam" id="PF07694">
    <property type="entry name" value="5TM-5TMR_LYT"/>
    <property type="match status" value="1"/>
</dbReference>
<keyword evidence="2" id="KW-1003">Cell membrane</keyword>
<evidence type="ECO:0000256" key="6">
    <source>
        <dbReference type="SAM" id="Phobius"/>
    </source>
</evidence>
<feature type="domain" description="Signal transduction histidine kinase 5TM receptor LytS transmembrane region" evidence="7">
    <location>
        <begin position="37"/>
        <end position="147"/>
    </location>
</feature>
<evidence type="ECO:0000256" key="4">
    <source>
        <dbReference type="ARBA" id="ARBA00022989"/>
    </source>
</evidence>
<feature type="transmembrane region" description="Helical" evidence="6">
    <location>
        <begin position="137"/>
        <end position="156"/>
    </location>
</feature>
<dbReference type="Gene3D" id="1.10.1760.20">
    <property type="match status" value="1"/>
</dbReference>
<keyword evidence="9" id="KW-1185">Reference proteome</keyword>
<sequence length="173" mass="19113">MLTIINSFFIDLCILFTLFTISFLPFRNRPRLTPKSAVKSRILLGVQSGFVALILLANALHLEGVLIDLRAIPISLAVLFGGWVSGAVAGIIFLIGRFFMITDGEYVGFYLAVLTMISLVVPTSILRLKLDNTRNTLLIFTTIGVVVFGSALYYALPLELFYPILFVYDGLSN</sequence>
<evidence type="ECO:0000256" key="5">
    <source>
        <dbReference type="ARBA" id="ARBA00023136"/>
    </source>
</evidence>
<keyword evidence="4 6" id="KW-1133">Transmembrane helix</keyword>
<evidence type="ECO:0000256" key="2">
    <source>
        <dbReference type="ARBA" id="ARBA00022475"/>
    </source>
</evidence>
<comment type="subcellular location">
    <subcellularLocation>
        <location evidence="1">Cell membrane</location>
        <topology evidence="1">Multi-pass membrane protein</topology>
    </subcellularLocation>
</comment>
<protein>
    <recommendedName>
        <fullName evidence="7">Signal transduction histidine kinase 5TM receptor LytS transmembrane region domain-containing protein</fullName>
    </recommendedName>
</protein>
<feature type="transmembrane region" description="Helical" evidence="6">
    <location>
        <begin position="6"/>
        <end position="26"/>
    </location>
</feature>
<gene>
    <name evidence="8" type="ORF">NMQ00_01620</name>
</gene>
<reference evidence="8" key="1">
    <citation type="submission" date="2022-07" db="EMBL/GenBank/DDBJ databases">
        <title>Complete genome of CX2.</title>
        <authorList>
            <person name="Cao G."/>
        </authorList>
    </citation>
    <scope>NUCLEOTIDE SEQUENCE</scope>
    <source>
        <strain evidence="8">CX2</strain>
    </source>
</reference>
<proteinExistence type="predicted"/>
<evidence type="ECO:0000313" key="9">
    <source>
        <dbReference type="Proteomes" id="UP001060325"/>
    </source>
</evidence>
<accession>A0ABY5FNY8</accession>
<dbReference type="RefSeq" id="WP_255177645.1">
    <property type="nucleotide sequence ID" value="NZ_CP101462.1"/>
</dbReference>
<dbReference type="EMBL" id="CP101462">
    <property type="protein sequence ID" value="UTT43225.1"/>
    <property type="molecule type" value="Genomic_DNA"/>
</dbReference>
<evidence type="ECO:0000256" key="3">
    <source>
        <dbReference type="ARBA" id="ARBA00022692"/>
    </source>
</evidence>
<dbReference type="InterPro" id="IPR011620">
    <property type="entry name" value="Sig_transdc_His_kinase_LytS_TM"/>
</dbReference>